<evidence type="ECO:0000313" key="2">
    <source>
        <dbReference type="EMBL" id="CAF3344976.1"/>
    </source>
</evidence>
<dbReference type="EMBL" id="CAJNYU010001913">
    <property type="protein sequence ID" value="CAF3480115.1"/>
    <property type="molecule type" value="Genomic_DNA"/>
</dbReference>
<feature type="compositionally biased region" description="Polar residues" evidence="1">
    <location>
        <begin position="61"/>
        <end position="83"/>
    </location>
</feature>
<feature type="region of interest" description="Disordered" evidence="1">
    <location>
        <begin position="1"/>
        <end position="158"/>
    </location>
</feature>
<feature type="compositionally biased region" description="Polar residues" evidence="1">
    <location>
        <begin position="124"/>
        <end position="136"/>
    </location>
</feature>
<evidence type="ECO:0000313" key="7">
    <source>
        <dbReference type="EMBL" id="CAF4463485.1"/>
    </source>
</evidence>
<evidence type="ECO:0000256" key="1">
    <source>
        <dbReference type="SAM" id="MobiDB-lite"/>
    </source>
</evidence>
<protein>
    <submittedName>
        <fullName evidence="5">Uncharacterized protein</fullName>
    </submittedName>
</protein>
<dbReference type="Proteomes" id="UP000663851">
    <property type="component" value="Unassembled WGS sequence"/>
</dbReference>
<proteinExistence type="predicted"/>
<evidence type="ECO:0000313" key="5">
    <source>
        <dbReference type="EMBL" id="CAF4178537.1"/>
    </source>
</evidence>
<dbReference type="EMBL" id="CAJNYD010001532">
    <property type="protein sequence ID" value="CAF3344976.1"/>
    <property type="molecule type" value="Genomic_DNA"/>
</dbReference>
<dbReference type="Proteomes" id="UP000663862">
    <property type="component" value="Unassembled WGS sequence"/>
</dbReference>
<accession>A0A819ZSG9</accession>
<feature type="compositionally biased region" description="Polar residues" evidence="1">
    <location>
        <begin position="145"/>
        <end position="158"/>
    </location>
</feature>
<sequence length="295" mass="32632">MGSAGGKNKKPAPIKIEPKMPSPAPSEGSDDNDNENLSSHEDPDNDQEDAESSLSEDSANRDNAPSLSNSQLQPSAPAHSQQVGRVHTNTSTYSRTSSNRRRNSRIVRSAGNTTSSDSEKELDQGSSHRNSIQGKNDASGRNDALRTNQGHALNSPNNYTDQLHTITIAGHDSKSNYCDHCPHCEAYKQKVNANRGPTPQWISRKPPLAKQEINMDEYDEDATTNRPRRYMRVAGAYDYGGTHATDGIDNHDKKPTEYFKLPMIIQSGSSIAPTHTPYPNYAELKRRDQYLRKIS</sequence>
<feature type="compositionally biased region" description="Low complexity" evidence="1">
    <location>
        <begin position="88"/>
        <end position="97"/>
    </location>
</feature>
<name>A0A819ZSG9_9BILA</name>
<dbReference type="EMBL" id="CAJOBQ010001133">
    <property type="protein sequence ID" value="CAF4458972.1"/>
    <property type="molecule type" value="Genomic_DNA"/>
</dbReference>
<dbReference type="Proteomes" id="UP000663833">
    <property type="component" value="Unassembled WGS sequence"/>
</dbReference>
<comment type="caution">
    <text evidence="5">The sequence shown here is derived from an EMBL/GenBank/DDBJ whole genome shotgun (WGS) entry which is preliminary data.</text>
</comment>
<organism evidence="5 8">
    <name type="scientific">Rotaria socialis</name>
    <dbReference type="NCBI Taxonomy" id="392032"/>
    <lineage>
        <taxon>Eukaryota</taxon>
        <taxon>Metazoa</taxon>
        <taxon>Spiralia</taxon>
        <taxon>Gnathifera</taxon>
        <taxon>Rotifera</taxon>
        <taxon>Eurotatoria</taxon>
        <taxon>Bdelloidea</taxon>
        <taxon>Philodinida</taxon>
        <taxon>Philodinidae</taxon>
        <taxon>Rotaria</taxon>
    </lineage>
</organism>
<dbReference type="Proteomes" id="UP000663838">
    <property type="component" value="Unassembled WGS sequence"/>
</dbReference>
<evidence type="ECO:0000313" key="8">
    <source>
        <dbReference type="Proteomes" id="UP000663851"/>
    </source>
</evidence>
<dbReference type="Proteomes" id="UP000663869">
    <property type="component" value="Unassembled WGS sequence"/>
</dbReference>
<dbReference type="EMBL" id="CAJOBO010000266">
    <property type="protein sequence ID" value="CAF4178537.1"/>
    <property type="molecule type" value="Genomic_DNA"/>
</dbReference>
<reference evidence="5" key="1">
    <citation type="submission" date="2021-02" db="EMBL/GenBank/DDBJ databases">
        <authorList>
            <person name="Nowell W R."/>
        </authorList>
    </citation>
    <scope>NUCLEOTIDE SEQUENCE</scope>
</reference>
<evidence type="ECO:0000313" key="6">
    <source>
        <dbReference type="EMBL" id="CAF4458972.1"/>
    </source>
</evidence>
<evidence type="ECO:0000313" key="3">
    <source>
        <dbReference type="EMBL" id="CAF3480115.1"/>
    </source>
</evidence>
<dbReference type="EMBL" id="CAJOBS010000007">
    <property type="protein sequence ID" value="CAF4463485.1"/>
    <property type="molecule type" value="Genomic_DNA"/>
</dbReference>
<dbReference type="EMBL" id="CAJNYV010006216">
    <property type="protein sequence ID" value="CAF3810064.1"/>
    <property type="molecule type" value="Genomic_DNA"/>
</dbReference>
<evidence type="ECO:0000313" key="4">
    <source>
        <dbReference type="EMBL" id="CAF3810064.1"/>
    </source>
</evidence>
<dbReference type="AlphaFoldDB" id="A0A819ZSG9"/>
<dbReference type="Proteomes" id="UP000663865">
    <property type="component" value="Unassembled WGS sequence"/>
</dbReference>
<gene>
    <name evidence="3" type="ORF">FME351_LOCUS15436</name>
    <name evidence="5" type="ORF">HFQ381_LOCUS6069</name>
    <name evidence="4" type="ORF">KIK155_LOCUS32937</name>
    <name evidence="2" type="ORF">LUA448_LOCUS12513</name>
    <name evidence="7" type="ORF">TOA249_LOCUS327</name>
    <name evidence="6" type="ORF">TSG867_LOCUS17646</name>
</gene>